<gene>
    <name evidence="2" type="ORF">TAT_000148700</name>
    <name evidence="3" type="ORF">TAV_000148800</name>
</gene>
<evidence type="ECO:0000313" key="2">
    <source>
        <dbReference type="EMBL" id="SVP90776.1"/>
    </source>
</evidence>
<evidence type="ECO:0000256" key="1">
    <source>
        <dbReference type="SAM" id="Phobius"/>
    </source>
</evidence>
<dbReference type="EMBL" id="UIVT01000002">
    <property type="protein sequence ID" value="SVP90776.1"/>
    <property type="molecule type" value="Genomic_DNA"/>
</dbReference>
<sequence length="123" mass="13752">MTQSKKFAFPKNSHLKLSELNTKNLLLLLLVTDACLVLAGFVGFTVITRVFGSFSFSAFKSVVFDVNVLLGKKCPFTGLRTMPNVSLPSVYAVLVFYALLVPFGLFFNFLLVKHALRNKEKKQ</sequence>
<accession>A0A3B0MNA7</accession>
<reference evidence="3" key="1">
    <citation type="submission" date="2018-07" db="EMBL/GenBank/DDBJ databases">
        <authorList>
            <person name="Quirk P.G."/>
            <person name="Krulwich T.A."/>
        </authorList>
    </citation>
    <scope>NUCLEOTIDE SEQUENCE</scope>
    <source>
        <strain evidence="3">Anand</strain>
    </source>
</reference>
<protein>
    <submittedName>
        <fullName evidence="3">Uncharacterized protein</fullName>
    </submittedName>
</protein>
<feature type="transmembrane region" description="Helical" evidence="1">
    <location>
        <begin position="90"/>
        <end position="112"/>
    </location>
</feature>
<keyword evidence="1" id="KW-0472">Membrane</keyword>
<keyword evidence="1" id="KW-1133">Transmembrane helix</keyword>
<evidence type="ECO:0000313" key="3">
    <source>
        <dbReference type="EMBL" id="SVP91304.1"/>
    </source>
</evidence>
<dbReference type="AlphaFoldDB" id="A0A3B0MNA7"/>
<dbReference type="EMBL" id="UIVS01000002">
    <property type="protein sequence ID" value="SVP91304.1"/>
    <property type="molecule type" value="Genomic_DNA"/>
</dbReference>
<name>A0A3B0MNA7_THEAN</name>
<feature type="transmembrane region" description="Helical" evidence="1">
    <location>
        <begin position="25"/>
        <end position="47"/>
    </location>
</feature>
<keyword evidence="1" id="KW-0812">Transmembrane</keyword>
<organism evidence="3">
    <name type="scientific">Theileria annulata</name>
    <dbReference type="NCBI Taxonomy" id="5874"/>
    <lineage>
        <taxon>Eukaryota</taxon>
        <taxon>Sar</taxon>
        <taxon>Alveolata</taxon>
        <taxon>Apicomplexa</taxon>
        <taxon>Aconoidasida</taxon>
        <taxon>Piroplasmida</taxon>
        <taxon>Theileriidae</taxon>
        <taxon>Theileria</taxon>
    </lineage>
</organism>
<proteinExistence type="predicted"/>